<sequence>MGKYNKEIKKTLENEMAAQPVFTNFEKQQVLHKINTNQFNAKKKSPILPILITVVTSAAICAFGLIINNSSENENNTNVYKNNEVGEKTKGWTLIEDNSKMKTFSGNTKITGKLYLDNDKNILFEPTENSQKLFPVERGMIKVITFTEKDQNQLIKYVKEKEPFPNLSISIDKLSIQHATNYSAEVHIKEILTDLRSTESIDDSQKFSLLTDDKNGIRLPDNLMRIYEKYSISLDDELLKNLKPSDIFYLYYYCDDQKDYKTQYALHNNDPNYEKPNYNEYIQAVQSENNPSSREGFLSKTLYETITDDKYAVITSKETEGPAFALSKNAEGIWKVNWLPIQ</sequence>
<dbReference type="PATRIC" id="fig|1441095.3.peg.3455"/>
<feature type="transmembrane region" description="Helical" evidence="1">
    <location>
        <begin position="47"/>
        <end position="67"/>
    </location>
</feature>
<dbReference type="RefSeq" id="WP_053604681.1">
    <property type="nucleotide sequence ID" value="NZ_CP012600.1"/>
</dbReference>
<keyword evidence="1" id="KW-0472">Membrane</keyword>
<dbReference type="EMBL" id="CP012600">
    <property type="protein sequence ID" value="ALC82866.1"/>
    <property type="molecule type" value="Genomic_DNA"/>
</dbReference>
<protein>
    <submittedName>
        <fullName evidence="2">Uncharacterized protein</fullName>
    </submittedName>
</protein>
<reference evidence="3" key="1">
    <citation type="submission" date="2015-08" db="EMBL/GenBank/DDBJ databases">
        <title>Genome sequencing project for genomic taxonomy and phylogenomics of Bacillus-like bacteria.</title>
        <authorList>
            <person name="Liu B."/>
            <person name="Wang J."/>
            <person name="Zhu Y."/>
            <person name="Liu G."/>
            <person name="Chen Q."/>
            <person name="Chen Z."/>
            <person name="Lan J."/>
            <person name="Che J."/>
            <person name="Ge C."/>
            <person name="Shi H."/>
            <person name="Pan Z."/>
            <person name="Liu X."/>
        </authorList>
    </citation>
    <scope>NUCLEOTIDE SEQUENCE [LARGE SCALE GENOMIC DNA]</scope>
    <source>
        <strain evidence="3">FJAT-4402</strain>
    </source>
</reference>
<dbReference type="Proteomes" id="UP000067625">
    <property type="component" value="Chromosome"/>
</dbReference>
<evidence type="ECO:0000256" key="1">
    <source>
        <dbReference type="SAM" id="Phobius"/>
    </source>
</evidence>
<keyword evidence="1" id="KW-1133">Transmembrane helix</keyword>
<proteinExistence type="predicted"/>
<keyword evidence="3" id="KW-1185">Reference proteome</keyword>
<organism evidence="2 3">
    <name type="scientific">Bacillus gobiensis</name>
    <dbReference type="NCBI Taxonomy" id="1441095"/>
    <lineage>
        <taxon>Bacteria</taxon>
        <taxon>Bacillati</taxon>
        <taxon>Bacillota</taxon>
        <taxon>Bacilli</taxon>
        <taxon>Bacillales</taxon>
        <taxon>Bacillaceae</taxon>
        <taxon>Bacillus</taxon>
    </lineage>
</organism>
<dbReference type="OrthoDB" id="2958512at2"/>
<evidence type="ECO:0000313" key="2">
    <source>
        <dbReference type="EMBL" id="ALC82866.1"/>
    </source>
</evidence>
<dbReference type="AlphaFoldDB" id="A0A0M3RAB1"/>
<accession>A0A0M3RAB1</accession>
<reference evidence="2 3" key="2">
    <citation type="journal article" date="2016" name="Int. J. Syst. Evol. Microbiol.">
        <title>Bacillus gobiensis sp. nov., isolated from a soil sample.</title>
        <authorList>
            <person name="Liu B."/>
            <person name="Liu G.H."/>
            <person name="Cetin S."/>
            <person name="Schumann P."/>
            <person name="Pan Z.Z."/>
            <person name="Chen Q.Q."/>
        </authorList>
    </citation>
    <scope>NUCLEOTIDE SEQUENCE [LARGE SCALE GENOMIC DNA]</scope>
    <source>
        <strain evidence="2 3">FJAT-4402</strain>
    </source>
</reference>
<dbReference type="STRING" id="1441095.AM592_15665"/>
<name>A0A0M3RAB1_9BACI</name>
<gene>
    <name evidence="2" type="ORF">AM592_15665</name>
</gene>
<keyword evidence="1" id="KW-0812">Transmembrane</keyword>
<evidence type="ECO:0000313" key="3">
    <source>
        <dbReference type="Proteomes" id="UP000067625"/>
    </source>
</evidence>